<sequence>MLVIFGVWVYIGVSLFLLTHLTCCGNPKKKKSANPEIVLKEKEKSGLKNLVKSGAKARHVQKSNKQKKIKYPPVAENLNTCLISESVAEKKPTDGQKGASTKAPAAHPKLFPDLELQVTQSESAQIEPAAVAFALGEQPTQRTEQSATGESKGGKMDTFTQTIQGEVKSSIESQMLYEEAKALVDKPAVEDADTRKGVKVGTLVLMPVTDAWVCNSQSCKEK</sequence>
<reference evidence="2" key="1">
    <citation type="submission" date="2016-11" db="UniProtKB">
        <authorList>
            <consortium name="WormBaseParasite"/>
        </authorList>
    </citation>
    <scope>IDENTIFICATION</scope>
    <source>
        <strain evidence="2">KR3021</strain>
    </source>
</reference>
<evidence type="ECO:0000313" key="1">
    <source>
        <dbReference type="Proteomes" id="UP000095286"/>
    </source>
</evidence>
<evidence type="ECO:0000313" key="2">
    <source>
        <dbReference type="WBParaSite" id="RSKR_0000508500.1"/>
    </source>
</evidence>
<proteinExistence type="predicted"/>
<dbReference type="WBParaSite" id="RSKR_0000508500.1">
    <property type="protein sequence ID" value="RSKR_0000508500.1"/>
    <property type="gene ID" value="RSKR_0000508500"/>
</dbReference>
<protein>
    <submittedName>
        <fullName evidence="2">Uncharacterized protein</fullName>
    </submittedName>
</protein>
<organism evidence="1 2">
    <name type="scientific">Rhabditophanes sp. KR3021</name>
    <dbReference type="NCBI Taxonomy" id="114890"/>
    <lineage>
        <taxon>Eukaryota</taxon>
        <taxon>Metazoa</taxon>
        <taxon>Ecdysozoa</taxon>
        <taxon>Nematoda</taxon>
        <taxon>Chromadorea</taxon>
        <taxon>Rhabditida</taxon>
        <taxon>Tylenchina</taxon>
        <taxon>Panagrolaimomorpha</taxon>
        <taxon>Strongyloidoidea</taxon>
        <taxon>Alloionematidae</taxon>
        <taxon>Rhabditophanes</taxon>
    </lineage>
</organism>
<name>A0AC35TWM8_9BILA</name>
<accession>A0AC35TWM8</accession>
<dbReference type="Proteomes" id="UP000095286">
    <property type="component" value="Unplaced"/>
</dbReference>